<name>A0A0F9MSI6_9ZZZZ</name>
<dbReference type="InterPro" id="IPR012337">
    <property type="entry name" value="RNaseH-like_sf"/>
</dbReference>
<protein>
    <recommendedName>
        <fullName evidence="1">3'-5' exonuclease domain-containing protein</fullName>
    </recommendedName>
</protein>
<dbReference type="GO" id="GO:0003676">
    <property type="term" value="F:nucleic acid binding"/>
    <property type="evidence" value="ECO:0007669"/>
    <property type="project" value="InterPro"/>
</dbReference>
<evidence type="ECO:0000259" key="1">
    <source>
        <dbReference type="Pfam" id="PF01612"/>
    </source>
</evidence>
<dbReference type="GO" id="GO:0006139">
    <property type="term" value="P:nucleobase-containing compound metabolic process"/>
    <property type="evidence" value="ECO:0007669"/>
    <property type="project" value="InterPro"/>
</dbReference>
<dbReference type="EMBL" id="LAZR01008306">
    <property type="protein sequence ID" value="KKM79640.1"/>
    <property type="molecule type" value="Genomic_DNA"/>
</dbReference>
<accession>A0A0F9MSI6</accession>
<dbReference type="InterPro" id="IPR002562">
    <property type="entry name" value="3'-5'_exonuclease_dom"/>
</dbReference>
<reference evidence="3" key="1">
    <citation type="journal article" date="2015" name="Nature">
        <title>Complex archaea that bridge the gap between prokaryotes and eukaryotes.</title>
        <authorList>
            <person name="Spang A."/>
            <person name="Saw J.H."/>
            <person name="Jorgensen S.L."/>
            <person name="Zaremba-Niedzwiedzka K."/>
            <person name="Martijn J."/>
            <person name="Lind A.E."/>
            <person name="van Eijk R."/>
            <person name="Schleper C."/>
            <person name="Guy L."/>
            <person name="Ettema T.J."/>
        </authorList>
    </citation>
    <scope>NUCLEOTIDE SEQUENCE</scope>
</reference>
<proteinExistence type="predicted"/>
<dbReference type="EMBL" id="LAZR01008306">
    <property type="protein sequence ID" value="KKM79639.1"/>
    <property type="molecule type" value="Genomic_DNA"/>
</dbReference>
<feature type="domain" description="3'-5' exonuclease" evidence="1">
    <location>
        <begin position="5"/>
        <end position="118"/>
    </location>
</feature>
<dbReference type="InterPro" id="IPR036397">
    <property type="entry name" value="RNaseH_sf"/>
</dbReference>
<dbReference type="AlphaFoldDB" id="A0A0F9MSI6"/>
<dbReference type="Gene3D" id="3.30.420.10">
    <property type="entry name" value="Ribonuclease H-like superfamily/Ribonuclease H"/>
    <property type="match status" value="1"/>
</dbReference>
<sequence>MDPYLKRVLESALIAFDTETVQGKCWTVQVSIEPGTAIVIRATQTKVLKLIADHVAKPGVVVALQGSLFDVAVLRQVGINPVEIVDTLIMAYLLQTEPQGLKDLSFRHCGMIMSKYKDMVGEATRKKAVDYLIVNQR</sequence>
<dbReference type="Pfam" id="PF01612">
    <property type="entry name" value="DNA_pol_A_exo1"/>
    <property type="match status" value="1"/>
</dbReference>
<evidence type="ECO:0000313" key="2">
    <source>
        <dbReference type="EMBL" id="KKM79639.1"/>
    </source>
</evidence>
<dbReference type="GO" id="GO:0008408">
    <property type="term" value="F:3'-5' exonuclease activity"/>
    <property type="evidence" value="ECO:0007669"/>
    <property type="project" value="InterPro"/>
</dbReference>
<gene>
    <name evidence="2" type="ORF">LCGC14_1347890</name>
    <name evidence="3" type="ORF">LCGC14_1347900</name>
</gene>
<dbReference type="SUPFAM" id="SSF53098">
    <property type="entry name" value="Ribonuclease H-like"/>
    <property type="match status" value="1"/>
</dbReference>
<organism evidence="3">
    <name type="scientific">marine sediment metagenome</name>
    <dbReference type="NCBI Taxonomy" id="412755"/>
    <lineage>
        <taxon>unclassified sequences</taxon>
        <taxon>metagenomes</taxon>
        <taxon>ecological metagenomes</taxon>
    </lineage>
</organism>
<evidence type="ECO:0000313" key="3">
    <source>
        <dbReference type="EMBL" id="KKM79640.1"/>
    </source>
</evidence>
<comment type="caution">
    <text evidence="3">The sequence shown here is derived from an EMBL/GenBank/DDBJ whole genome shotgun (WGS) entry which is preliminary data.</text>
</comment>